<evidence type="ECO:0000259" key="1">
    <source>
        <dbReference type="PROSITE" id="PS50164"/>
    </source>
</evidence>
<accession>A0A238YYJ6</accession>
<dbReference type="PROSITE" id="PS50164">
    <property type="entry name" value="GIY_YIG"/>
    <property type="match status" value="1"/>
</dbReference>
<gene>
    <name evidence="2" type="ORF">SAMN04488111_2894</name>
</gene>
<evidence type="ECO:0000313" key="3">
    <source>
        <dbReference type="Proteomes" id="UP000198412"/>
    </source>
</evidence>
<proteinExistence type="predicted"/>
<feature type="domain" description="GIY-YIG" evidence="1">
    <location>
        <begin position="56"/>
        <end position="138"/>
    </location>
</feature>
<dbReference type="AlphaFoldDB" id="A0A238YYJ6"/>
<dbReference type="Proteomes" id="UP000198412">
    <property type="component" value="Unassembled WGS sequence"/>
</dbReference>
<reference evidence="3" key="1">
    <citation type="submission" date="2017-06" db="EMBL/GenBank/DDBJ databases">
        <authorList>
            <person name="Varghese N."/>
            <person name="Submissions S."/>
        </authorList>
    </citation>
    <scope>NUCLEOTIDE SEQUENCE [LARGE SCALE GENOMIC DNA]</scope>
    <source>
        <strain evidence="3">DSM 27993</strain>
    </source>
</reference>
<dbReference type="SMART" id="SM00465">
    <property type="entry name" value="GIYc"/>
    <property type="match status" value="1"/>
</dbReference>
<dbReference type="InterPro" id="IPR035901">
    <property type="entry name" value="GIY-YIG_endonuc_sf"/>
</dbReference>
<dbReference type="Pfam" id="PF01541">
    <property type="entry name" value="GIY-YIG"/>
    <property type="match status" value="1"/>
</dbReference>
<dbReference type="Gene3D" id="3.40.1440.10">
    <property type="entry name" value="GIY-YIG endonuclease"/>
    <property type="match status" value="1"/>
</dbReference>
<dbReference type="InterPro" id="IPR000305">
    <property type="entry name" value="GIY-YIG_endonuc"/>
</dbReference>
<evidence type="ECO:0000313" key="2">
    <source>
        <dbReference type="EMBL" id="SNR75589.1"/>
    </source>
</evidence>
<organism evidence="2 3">
    <name type="scientific">Lutibacter flavus</name>
    <dbReference type="NCBI Taxonomy" id="691689"/>
    <lineage>
        <taxon>Bacteria</taxon>
        <taxon>Pseudomonadati</taxon>
        <taxon>Bacteroidota</taxon>
        <taxon>Flavobacteriia</taxon>
        <taxon>Flavobacteriales</taxon>
        <taxon>Flavobacteriaceae</taxon>
        <taxon>Lutibacter</taxon>
    </lineage>
</organism>
<name>A0A238YYJ6_9FLAO</name>
<dbReference type="SUPFAM" id="SSF82771">
    <property type="entry name" value="GIY-YIG endonuclease"/>
    <property type="match status" value="1"/>
</dbReference>
<dbReference type="EMBL" id="FZNX01000005">
    <property type="protein sequence ID" value="SNR75589.1"/>
    <property type="molecule type" value="Genomic_DNA"/>
</dbReference>
<dbReference type="OrthoDB" id="1431368at2"/>
<protein>
    <submittedName>
        <fullName evidence="2">GIY-YIG catalytic domain-containing protein</fullName>
    </submittedName>
</protein>
<sequence length="143" mass="16541">MAKLEKALEEIKIYENNFRHPNLEKLEVSGLYDLFPENGTEYKIEKSWPEQWIFCGESGIYIFLDENLEIAYIGKANHFGNRFGSYFSSGVEKKCILIQNWKTIPRYVVTVAVPLTSKFENSSLEGYLLSKIVTTDNTAENKR</sequence>
<dbReference type="RefSeq" id="WP_089379160.1">
    <property type="nucleotide sequence ID" value="NZ_FZNX01000005.1"/>
</dbReference>
<keyword evidence="3" id="KW-1185">Reference proteome</keyword>